<dbReference type="EMBL" id="CP016808">
    <property type="protein sequence ID" value="ANY65774.1"/>
    <property type="molecule type" value="Genomic_DNA"/>
</dbReference>
<dbReference type="AlphaFoldDB" id="A0A1B2DDI2"/>
<gene>
    <name evidence="1" type="ORF">BBD42_04305</name>
</gene>
<dbReference type="RefSeq" id="WP_099517158.1">
    <property type="nucleotide sequence ID" value="NZ_CP016808.1"/>
</dbReference>
<proteinExistence type="predicted"/>
<sequence length="92" mass="10616">MALEQVYDGLQRLRSWFEELLLRGTAQLALKDIEWLEREAEEAARLQLDFLSTLLKQAASEGRKVVLGGGEEQLLLLHSSRLYQYIQLAEQK</sequence>
<evidence type="ECO:0000313" key="1">
    <source>
        <dbReference type="EMBL" id="ANY65774.1"/>
    </source>
</evidence>
<reference evidence="1" key="1">
    <citation type="submission" date="2016-08" db="EMBL/GenBank/DDBJ databases">
        <title>Complete Genome Seqeunce of Paenibacillus sp. BIHB 4019 from tea rhizoplane.</title>
        <authorList>
            <person name="Thakur R."/>
            <person name="Swarnkar M.K."/>
            <person name="Gulati A."/>
        </authorList>
    </citation>
    <scope>NUCLEOTIDE SEQUENCE [LARGE SCALE GENOMIC DNA]</scope>
    <source>
        <strain evidence="1">BIHB4019</strain>
    </source>
</reference>
<protein>
    <submittedName>
        <fullName evidence="1">Uncharacterized protein</fullName>
    </submittedName>
</protein>
<name>A0A1B2DDI2_9BACL</name>
<accession>A0A1B2DDI2</accession>
<organism evidence="1">
    <name type="scientific">Paenibacillus sp. BIHB 4019</name>
    <dbReference type="NCBI Taxonomy" id="1870819"/>
    <lineage>
        <taxon>Bacteria</taxon>
        <taxon>Bacillati</taxon>
        <taxon>Bacillota</taxon>
        <taxon>Bacilli</taxon>
        <taxon>Bacillales</taxon>
        <taxon>Paenibacillaceae</taxon>
        <taxon>Paenibacillus</taxon>
    </lineage>
</organism>